<dbReference type="PANTHER" id="PTHR37841">
    <property type="entry name" value="GLR2918 PROTEIN"/>
    <property type="match status" value="1"/>
</dbReference>
<accession>A0A6I4ISL0</accession>
<reference evidence="2" key="1">
    <citation type="submission" date="2019-05" db="EMBL/GenBank/DDBJ databases">
        <title>Flavobacterium profundi sp. nov., isolated from a deep-sea seamount.</title>
        <authorList>
            <person name="Zhang D.-C."/>
        </authorList>
    </citation>
    <scope>NUCLEOTIDE SEQUENCE [LARGE SCALE GENOMIC DNA]</scope>
    <source>
        <strain evidence="2">TP390</strain>
    </source>
</reference>
<dbReference type="InterPro" id="IPR032774">
    <property type="entry name" value="WG_beta_rep"/>
</dbReference>
<name>A0A6I4ISL0_9FLAO</name>
<dbReference type="Proteomes" id="UP000431264">
    <property type="component" value="Unassembled WGS sequence"/>
</dbReference>
<proteinExistence type="predicted"/>
<gene>
    <name evidence="1" type="ORF">GOQ30_08445</name>
</gene>
<dbReference type="OrthoDB" id="623514at2"/>
<dbReference type="EMBL" id="WQLW01000005">
    <property type="protein sequence ID" value="MVO09187.1"/>
    <property type="molecule type" value="Genomic_DNA"/>
</dbReference>
<evidence type="ECO:0000313" key="1">
    <source>
        <dbReference type="EMBL" id="MVO09187.1"/>
    </source>
</evidence>
<evidence type="ECO:0008006" key="3">
    <source>
        <dbReference type="Google" id="ProtNLM"/>
    </source>
</evidence>
<dbReference type="AlphaFoldDB" id="A0A6I4ISL0"/>
<comment type="caution">
    <text evidence="1">The sequence shown here is derived from an EMBL/GenBank/DDBJ whole genome shotgun (WGS) entry which is preliminary data.</text>
</comment>
<keyword evidence="2" id="KW-1185">Reference proteome</keyword>
<organism evidence="1 2">
    <name type="scientific">Flavobacterium profundi</name>
    <dbReference type="NCBI Taxonomy" id="1774945"/>
    <lineage>
        <taxon>Bacteria</taxon>
        <taxon>Pseudomonadati</taxon>
        <taxon>Bacteroidota</taxon>
        <taxon>Flavobacteriia</taxon>
        <taxon>Flavobacteriales</taxon>
        <taxon>Flavobacteriaceae</taxon>
        <taxon>Flavobacterium</taxon>
    </lineage>
</organism>
<protein>
    <recommendedName>
        <fullName evidence="3">WG repeat-containing protein</fullName>
    </recommendedName>
</protein>
<dbReference type="Pfam" id="PF14903">
    <property type="entry name" value="WG_beta_rep"/>
    <property type="match status" value="5"/>
</dbReference>
<evidence type="ECO:0000313" key="2">
    <source>
        <dbReference type="Proteomes" id="UP000431264"/>
    </source>
</evidence>
<dbReference type="PANTHER" id="PTHR37841:SF1">
    <property type="entry name" value="DUF3298 DOMAIN-CONTAINING PROTEIN"/>
    <property type="match status" value="1"/>
</dbReference>
<sequence>MPPKIPYQSLKQRLEIIFVKNRKNDFKNTVVRTVLKLINFNNMRTIFKLFTCILICFLSSSVNAQQLTPFYKNGKYGLKDSRGTVVIEPKYNECKVDGEVIRVEINLDWGLLDATTGNEIIPPTYVYMNPYSEGLSWVQLDRKGGYINKRGQIVIPIVYEAYGSGNDFNEGIAIVAKNGKFGAIDLTGKEIIPFKYQSIGSFSEGMVSTRLEDKFGFVNKIGKEIVPAKYDDVQFFKDGFAKVSLAGKWGIIDKTGKEIIAVKYDDIQDFNRGLARVGIGDNYGYVDNTGKEIIPLKFEKTYWADDNTIHARKPDGTIVKFDKKGNELK</sequence>